<evidence type="ECO:0000256" key="2">
    <source>
        <dbReference type="ARBA" id="ARBA00023034"/>
    </source>
</evidence>
<dbReference type="RefSeq" id="XP_015510968.2">
    <property type="nucleotide sequence ID" value="XM_015655482.2"/>
</dbReference>
<keyword evidence="3 4" id="KW-0175">Coiled coil</keyword>
<reference evidence="8" key="1">
    <citation type="submission" date="2025-08" db="UniProtKB">
        <authorList>
            <consortium name="RefSeq"/>
        </authorList>
    </citation>
    <scope>IDENTIFICATION</scope>
    <source>
        <tissue evidence="8">Thorax and Abdomen</tissue>
    </source>
</reference>
<keyword evidence="2" id="KW-0333">Golgi apparatus</keyword>
<evidence type="ECO:0000256" key="4">
    <source>
        <dbReference type="SAM" id="Coils"/>
    </source>
</evidence>
<dbReference type="Pfam" id="PF12329">
    <property type="entry name" value="TMF_DNA_bd"/>
    <property type="match status" value="1"/>
</dbReference>
<feature type="domain" description="TATA element modulatory factor 1 TATA binding" evidence="6">
    <location>
        <begin position="1331"/>
        <end position="1442"/>
    </location>
</feature>
<dbReference type="Pfam" id="PF12325">
    <property type="entry name" value="TMF_TATA_bd"/>
    <property type="match status" value="1"/>
</dbReference>
<dbReference type="OrthoDB" id="74178at2759"/>
<dbReference type="PANTHER" id="PTHR46515">
    <property type="entry name" value="TATA ELEMENT MODULATORY FACTOR TMF1"/>
    <property type="match status" value="1"/>
</dbReference>
<dbReference type="PANTHER" id="PTHR46515:SF1">
    <property type="entry name" value="TATA ELEMENT MODULATORY FACTOR"/>
    <property type="match status" value="1"/>
</dbReference>
<evidence type="ECO:0000256" key="5">
    <source>
        <dbReference type="SAM" id="MobiDB-lite"/>
    </source>
</evidence>
<dbReference type="Proteomes" id="UP000829291">
    <property type="component" value="Chromosome 2"/>
</dbReference>
<proteinExistence type="predicted"/>
<name>A0A6J0BB85_NEOLC</name>
<organism evidence="8">
    <name type="scientific">Neodiprion lecontei</name>
    <name type="common">Redheaded pine sawfly</name>
    <dbReference type="NCBI Taxonomy" id="441921"/>
    <lineage>
        <taxon>Eukaryota</taxon>
        <taxon>Metazoa</taxon>
        <taxon>Ecdysozoa</taxon>
        <taxon>Arthropoda</taxon>
        <taxon>Hexapoda</taxon>
        <taxon>Insecta</taxon>
        <taxon>Pterygota</taxon>
        <taxon>Neoptera</taxon>
        <taxon>Endopterygota</taxon>
        <taxon>Hymenoptera</taxon>
        <taxon>Tenthredinoidea</taxon>
        <taxon>Diprionidae</taxon>
        <taxon>Diprioninae</taxon>
        <taxon>Neodiprion</taxon>
    </lineage>
</organism>
<dbReference type="InterPro" id="IPR022092">
    <property type="entry name" value="TMF_DNA-bd"/>
</dbReference>
<feature type="region of interest" description="Disordered" evidence="5">
    <location>
        <begin position="715"/>
        <end position="796"/>
    </location>
</feature>
<feature type="coiled-coil region" evidence="4">
    <location>
        <begin position="959"/>
        <end position="1126"/>
    </location>
</feature>
<evidence type="ECO:0000259" key="6">
    <source>
        <dbReference type="Pfam" id="PF12325"/>
    </source>
</evidence>
<dbReference type="SUPFAM" id="SSF90257">
    <property type="entry name" value="Myosin rod fragments"/>
    <property type="match status" value="1"/>
</dbReference>
<feature type="compositionally biased region" description="Polar residues" evidence="5">
    <location>
        <begin position="759"/>
        <end position="796"/>
    </location>
</feature>
<feature type="coiled-coil region" evidence="4">
    <location>
        <begin position="824"/>
        <end position="917"/>
    </location>
</feature>
<dbReference type="GO" id="GO:0005783">
    <property type="term" value="C:endoplasmic reticulum"/>
    <property type="evidence" value="ECO:0007669"/>
    <property type="project" value="TreeGrafter"/>
</dbReference>
<sequence>MSWFDASGIANLAKSALKEAQKTIDKALDIKEEEQKRIETPLRDENTAGDSTDFFAEWGIKTDNGQAEKSNEVTAICKEKSTTSVIWGSFAGSFFENPSSSTDVRTTSTGINSDSVLSSQDSILEDTHLNNTMTSIPSFSYNQNTECQNDSALQHDSSDRMLHSSPLRMDDTAQNSTNSNDRDRAKDLAEKLAKMRQNPVDSSVLPRTNNYESFKGLEALDLGESNDTIIDESFSNSQLIVDLDEDGARADGKEGRRQSLGNSFGMFVNPAEVIEPRNHDNLAQRRRSSDETIPEDSKKISVIRRQELNSANRVTNRTSVVSSESDMKSSDSVEILGSRSSPCTDCTTTPESDLYSFGQSTGSSAVGTKINSDSVEILPDNSSLTTSPGSVEILGEWKSESSPFVSPDDGESITPYDPNLMDPMLGGRHLKSAATLYAESAKEIEERQTLGGTPIIHPLQLPLNSPIAPSLSGACLSNRSSLPAKLSVEPKGDDISPDSVEVIPEIDESEEPSLADDSYTSASESTVLLTVMEGSHNQMADRNKSKALDFVDRNSKMHDSCPDTRQNVSISMLADTQLNLSLDSLKEKHSFRLALTPITTQPIRKPVDSLEFEVLDTLKSSTIELPDPDTFQENIAQLQKNEFIDCHDQQQQQSDTFTTDQSSCEETLIETSSADNATLVCQAEPKIVDTTTLTASSYVKNMLAEAMVEKIEAMDSVQPRAQVEATRDTSPISSESRSDLVKIGSDQTSGHTSGDELETATSSDIEIISSPNGDSSSTQSRQSPAKLQTNKSSDLLTKTLNKARGHSRQLSEISVGSDDTNVEIEKLFKRIQEMTEILEARESKLVDVSRINMELHECNESLRSQLNSIQKRAEENQELSQITDEYTQRLSALERKFQQAIRERDTLRKQMEQLKHEASTRFSSQELSSIGAEKDQVIKELREEGEILSKQQLQHSNIIKKLRSKEKESDSTIKQQREQIEEQSLELERLKRSLYAKEEIERTQIEAVHSLTAKTKRQEKEVLTLQEKLDDALNKLDTYKKSLEAAKTDLTETKQHLAFAEEELKEAIENAGESSQLSAQVRELKTRLRQAEETRVKREDSLRQENNELLKRLESSEERNEALSESVSMATKPLLRQLEQLQSNLSTKNASFLKQEKILSETIAELQRKLDTTVETNRSLREENVATKSKLTNLEAKINTLESEKDKLEKLCREKMLENSQFAEECKIHRKRLESVEESHAKQIKELKREVNSLENKLSMEKAATDAEKRKNHPILEQQQQGLPDDEPRLSPTSSIGRDSIGSLSSVWPSFNESTFESGSGRFGNVYESVRSGANSSTSMFENLQSQLKQRDGEVQQLQWELSRRNMERDALNSELSKLTFKVENLTSRLHEVELLNESLNDTRTKYDALLQMYGEKVEENQELRLDLEDVKEMYKTQIDQLLRREAQ</sequence>
<dbReference type="GeneID" id="107217809"/>
<feature type="compositionally biased region" description="Polar residues" evidence="5">
    <location>
        <begin position="338"/>
        <end position="349"/>
    </location>
</feature>
<dbReference type="InterPro" id="IPR022091">
    <property type="entry name" value="TMF_TATA-bd"/>
</dbReference>
<evidence type="ECO:0000256" key="1">
    <source>
        <dbReference type="ARBA" id="ARBA00004555"/>
    </source>
</evidence>
<accession>A0A6J0BB85</accession>
<gene>
    <name evidence="8" type="primary">LOC107217809</name>
</gene>
<protein>
    <submittedName>
        <fullName evidence="8">TATA element modulatory factor isoform X2</fullName>
    </submittedName>
</protein>
<evidence type="ECO:0000256" key="3">
    <source>
        <dbReference type="ARBA" id="ARBA00023054"/>
    </source>
</evidence>
<dbReference type="GO" id="GO:0005794">
    <property type="term" value="C:Golgi apparatus"/>
    <property type="evidence" value="ECO:0007669"/>
    <property type="project" value="UniProtKB-SubCell"/>
</dbReference>
<feature type="region of interest" description="Disordered" evidence="5">
    <location>
        <begin position="314"/>
        <end position="349"/>
    </location>
</feature>
<feature type="region of interest" description="Disordered" evidence="5">
    <location>
        <begin position="162"/>
        <end position="184"/>
    </location>
</feature>
<feature type="coiled-coil region" evidence="4">
    <location>
        <begin position="1341"/>
        <end position="1445"/>
    </location>
</feature>
<evidence type="ECO:0000313" key="8">
    <source>
        <dbReference type="RefSeq" id="XP_015510968.2"/>
    </source>
</evidence>
<keyword evidence="7" id="KW-1185">Reference proteome</keyword>
<comment type="subcellular location">
    <subcellularLocation>
        <location evidence="1">Golgi apparatus</location>
    </subcellularLocation>
</comment>
<dbReference type="InterPro" id="IPR052602">
    <property type="entry name" value="Growth_transcription_reg"/>
</dbReference>
<evidence type="ECO:0000313" key="7">
    <source>
        <dbReference type="Proteomes" id="UP000829291"/>
    </source>
</evidence>
<feature type="region of interest" description="Disordered" evidence="5">
    <location>
        <begin position="1263"/>
        <end position="1298"/>
    </location>
</feature>